<evidence type="ECO:0000256" key="7">
    <source>
        <dbReference type="ARBA" id="ARBA00022824"/>
    </source>
</evidence>
<evidence type="ECO:0000256" key="11">
    <source>
        <dbReference type="ARBA" id="ARBA00023033"/>
    </source>
</evidence>
<comment type="subcellular location">
    <subcellularLocation>
        <location evidence="3">Endoplasmic reticulum membrane</location>
        <topology evidence="3">Peripheral membrane protein</topology>
    </subcellularLocation>
    <subcellularLocation>
        <location evidence="2">Microsome membrane</location>
        <topology evidence="2">Peripheral membrane protein</topology>
    </subcellularLocation>
</comment>
<organism evidence="15 16">
    <name type="scientific">Rousettus aegyptiacus</name>
    <name type="common">Egyptian fruit bat</name>
    <name type="synonym">Pteropus aegyptiacus</name>
    <dbReference type="NCBI Taxonomy" id="9407"/>
    <lineage>
        <taxon>Eukaryota</taxon>
        <taxon>Metazoa</taxon>
        <taxon>Chordata</taxon>
        <taxon>Craniata</taxon>
        <taxon>Vertebrata</taxon>
        <taxon>Euteleostomi</taxon>
        <taxon>Mammalia</taxon>
        <taxon>Eutheria</taxon>
        <taxon>Laurasiatheria</taxon>
        <taxon>Chiroptera</taxon>
        <taxon>Yinpterochiroptera</taxon>
        <taxon>Pteropodoidea</taxon>
        <taxon>Pteropodidae</taxon>
        <taxon>Rousettinae</taxon>
        <taxon>Rousettus</taxon>
    </lineage>
</organism>
<keyword evidence="9 14" id="KW-0560">Oxidoreductase</keyword>
<dbReference type="InterPro" id="IPR050182">
    <property type="entry name" value="Cytochrome_P450_fam2"/>
</dbReference>
<evidence type="ECO:0000256" key="6">
    <source>
        <dbReference type="ARBA" id="ARBA00022723"/>
    </source>
</evidence>
<dbReference type="PROSITE" id="PS00086">
    <property type="entry name" value="CYTOCHROME_P450"/>
    <property type="match status" value="1"/>
</dbReference>
<dbReference type="GO" id="GO:0020037">
    <property type="term" value="F:heme binding"/>
    <property type="evidence" value="ECO:0007669"/>
    <property type="project" value="InterPro"/>
</dbReference>
<evidence type="ECO:0000256" key="5">
    <source>
        <dbReference type="ARBA" id="ARBA00022617"/>
    </source>
</evidence>
<keyword evidence="16" id="KW-1185">Reference proteome</keyword>
<evidence type="ECO:0000256" key="2">
    <source>
        <dbReference type="ARBA" id="ARBA00004174"/>
    </source>
</evidence>
<dbReference type="InterPro" id="IPR002401">
    <property type="entry name" value="Cyt_P450_E_grp-I"/>
</dbReference>
<dbReference type="FunFam" id="1.10.630.10:FF:000238">
    <property type="entry name" value="Cytochrome P450 2A6"/>
    <property type="match status" value="1"/>
</dbReference>
<dbReference type="GO" id="GO:0006805">
    <property type="term" value="P:xenobiotic metabolic process"/>
    <property type="evidence" value="ECO:0007669"/>
    <property type="project" value="TreeGrafter"/>
</dbReference>
<gene>
    <name evidence="15" type="ORF">HJG63_003598</name>
</gene>
<dbReference type="GO" id="GO:0006082">
    <property type="term" value="P:organic acid metabolic process"/>
    <property type="evidence" value="ECO:0007669"/>
    <property type="project" value="TreeGrafter"/>
</dbReference>
<dbReference type="EMBL" id="JACASE010000007">
    <property type="protein sequence ID" value="KAF6446391.1"/>
    <property type="molecule type" value="Genomic_DNA"/>
</dbReference>
<dbReference type="PRINTS" id="PR00385">
    <property type="entry name" value="P450"/>
</dbReference>
<comment type="caution">
    <text evidence="15">The sequence shown here is derived from an EMBL/GenBank/DDBJ whole genome shotgun (WGS) entry which is preliminary data.</text>
</comment>
<dbReference type="InterPro" id="IPR001128">
    <property type="entry name" value="Cyt_P450"/>
</dbReference>
<keyword evidence="11 14" id="KW-0503">Monooxygenase</keyword>
<dbReference type="GO" id="GO:0005506">
    <property type="term" value="F:iron ion binding"/>
    <property type="evidence" value="ECO:0007669"/>
    <property type="project" value="InterPro"/>
</dbReference>
<evidence type="ECO:0000256" key="12">
    <source>
        <dbReference type="ARBA" id="ARBA00023136"/>
    </source>
</evidence>
<keyword evidence="8" id="KW-0492">Microsome</keyword>
<dbReference type="Gene3D" id="1.10.630.10">
    <property type="entry name" value="Cytochrome P450"/>
    <property type="match status" value="1"/>
</dbReference>
<protein>
    <submittedName>
        <fullName evidence="15">Cytochrome P450 family 2 subfamily W member 1</fullName>
    </submittedName>
</protein>
<accession>A0A7J8FFP4</accession>
<evidence type="ECO:0000256" key="3">
    <source>
        <dbReference type="ARBA" id="ARBA00004406"/>
    </source>
</evidence>
<keyword evidence="10 13" id="KW-0408">Iron</keyword>
<evidence type="ECO:0000256" key="8">
    <source>
        <dbReference type="ARBA" id="ARBA00022848"/>
    </source>
</evidence>
<reference evidence="15 16" key="1">
    <citation type="journal article" date="2020" name="Nature">
        <title>Six reference-quality genomes reveal evolution of bat adaptations.</title>
        <authorList>
            <person name="Jebb D."/>
            <person name="Huang Z."/>
            <person name="Pippel M."/>
            <person name="Hughes G.M."/>
            <person name="Lavrichenko K."/>
            <person name="Devanna P."/>
            <person name="Winkler S."/>
            <person name="Jermiin L.S."/>
            <person name="Skirmuntt E.C."/>
            <person name="Katzourakis A."/>
            <person name="Burkitt-Gray L."/>
            <person name="Ray D.A."/>
            <person name="Sullivan K.A.M."/>
            <person name="Roscito J.G."/>
            <person name="Kirilenko B.M."/>
            <person name="Davalos L.M."/>
            <person name="Corthals A.P."/>
            <person name="Power M.L."/>
            <person name="Jones G."/>
            <person name="Ransome R.D."/>
            <person name="Dechmann D.K.N."/>
            <person name="Locatelli A.G."/>
            <person name="Puechmaille S.J."/>
            <person name="Fedrigo O."/>
            <person name="Jarvis E.D."/>
            <person name="Hiller M."/>
            <person name="Vernes S.C."/>
            <person name="Myers E.W."/>
            <person name="Teeling E.C."/>
        </authorList>
    </citation>
    <scope>NUCLEOTIDE SEQUENCE [LARGE SCALE GENOMIC DNA]</scope>
    <source>
        <strain evidence="15">MRouAeg1</strain>
        <tissue evidence="15">Muscle</tissue>
    </source>
</reference>
<dbReference type="InterPro" id="IPR036396">
    <property type="entry name" value="Cyt_P450_sf"/>
</dbReference>
<dbReference type="PRINTS" id="PR00463">
    <property type="entry name" value="EP450I"/>
</dbReference>
<dbReference type="GO" id="GO:0005789">
    <property type="term" value="C:endoplasmic reticulum membrane"/>
    <property type="evidence" value="ECO:0007669"/>
    <property type="project" value="UniProtKB-SubCell"/>
</dbReference>
<evidence type="ECO:0000256" key="10">
    <source>
        <dbReference type="ARBA" id="ARBA00023004"/>
    </source>
</evidence>
<dbReference type="InterPro" id="IPR017972">
    <property type="entry name" value="Cyt_P450_CS"/>
</dbReference>
<comment type="similarity">
    <text evidence="4 14">Belongs to the cytochrome P450 family.</text>
</comment>
<sequence>MACVLDIVMAGTETTSITLQWAALLMAKHLSVQGLVQEELDRVLGRSRLPRPEDQGSLPYTNAVVHEVQRFVNPLPHVPRCTTADTRLCGYLFPKGTPVIPLLSSVLLDKTQWETPHQFNPGHFLDANGHFVKRAAFLPFSTGRRVCAGESLARTTLFLLFTGLLQSFRLLPLPGLDTTPVPAFTQRPPAQALFAVPRPQGH</sequence>
<dbReference type="Proteomes" id="UP000593571">
    <property type="component" value="Unassembled WGS sequence"/>
</dbReference>
<evidence type="ECO:0000313" key="16">
    <source>
        <dbReference type="Proteomes" id="UP000593571"/>
    </source>
</evidence>
<keyword evidence="5 13" id="KW-0349">Heme</keyword>
<keyword evidence="12" id="KW-0472">Membrane</keyword>
<evidence type="ECO:0000256" key="13">
    <source>
        <dbReference type="PIRSR" id="PIRSR602401-1"/>
    </source>
</evidence>
<evidence type="ECO:0000256" key="4">
    <source>
        <dbReference type="ARBA" id="ARBA00010617"/>
    </source>
</evidence>
<keyword evidence="7" id="KW-0256">Endoplasmic reticulum</keyword>
<dbReference type="PANTHER" id="PTHR24300:SF291">
    <property type="entry name" value="CYTOCHROME P450 2W1"/>
    <property type="match status" value="1"/>
</dbReference>
<evidence type="ECO:0000256" key="1">
    <source>
        <dbReference type="ARBA" id="ARBA00001971"/>
    </source>
</evidence>
<name>A0A7J8FFP4_ROUAE</name>
<feature type="binding site" description="axial binding residue" evidence="13">
    <location>
        <position position="147"/>
    </location>
    <ligand>
        <name>heme</name>
        <dbReference type="ChEBI" id="CHEBI:30413"/>
    </ligand>
    <ligandPart>
        <name>Fe</name>
        <dbReference type="ChEBI" id="CHEBI:18248"/>
    </ligandPart>
</feature>
<evidence type="ECO:0000256" key="14">
    <source>
        <dbReference type="RuleBase" id="RU000461"/>
    </source>
</evidence>
<dbReference type="GO" id="GO:0016712">
    <property type="term" value="F:oxidoreductase activity, acting on paired donors, with incorporation or reduction of molecular oxygen, reduced flavin or flavoprotein as one donor, and incorporation of one atom of oxygen"/>
    <property type="evidence" value="ECO:0007669"/>
    <property type="project" value="TreeGrafter"/>
</dbReference>
<dbReference type="AlphaFoldDB" id="A0A7J8FFP4"/>
<dbReference type="SUPFAM" id="SSF48264">
    <property type="entry name" value="Cytochrome P450"/>
    <property type="match status" value="1"/>
</dbReference>
<evidence type="ECO:0000313" key="15">
    <source>
        <dbReference type="EMBL" id="KAF6446391.1"/>
    </source>
</evidence>
<dbReference type="PANTHER" id="PTHR24300">
    <property type="entry name" value="CYTOCHROME P450 508A4-RELATED"/>
    <property type="match status" value="1"/>
</dbReference>
<dbReference type="Pfam" id="PF00067">
    <property type="entry name" value="p450"/>
    <property type="match status" value="1"/>
</dbReference>
<evidence type="ECO:0000256" key="9">
    <source>
        <dbReference type="ARBA" id="ARBA00023002"/>
    </source>
</evidence>
<keyword evidence="6 13" id="KW-0479">Metal-binding</keyword>
<proteinExistence type="inferred from homology"/>
<comment type="cofactor">
    <cofactor evidence="1 13">
        <name>heme</name>
        <dbReference type="ChEBI" id="CHEBI:30413"/>
    </cofactor>
</comment>